<dbReference type="Proteomes" id="UP001596392">
    <property type="component" value="Unassembled WGS sequence"/>
</dbReference>
<proteinExistence type="inferred from homology"/>
<evidence type="ECO:0000259" key="4">
    <source>
        <dbReference type="Pfam" id="PF00933"/>
    </source>
</evidence>
<keyword evidence="2 5" id="KW-0378">Hydrolase</keyword>
<dbReference type="PROSITE" id="PS00775">
    <property type="entry name" value="GLYCOSYL_HYDROL_F3"/>
    <property type="match status" value="1"/>
</dbReference>
<sequence length="583" mass="59261">MWSRVTVDPVPYCWWDTRVTLSTQKWFRRLGAVVSGLCTVAVVASACGTAPDNGGTLPMQDPADVSAKVAGIIKKMSDADLAGQVLMPFAYGRSATDVSAGTAAGNKALAGVDSPAQMVEKYRLGGMILIGFGGNDPTAANQPVNNVQSPEQVRALTGGLQAAAARLPADVPLLIGMDQEFGVVTRLTTGMTVLPSAMTFGAAADPGLTEVAWRAAGLELAAVGVNVNFAPVADVLGPAGSSVIGSRSYGSDPRAAGDQVVAAVKGMRAGGVAATLKHFPGHGHTSADSHTELPVVKQSRQLLDTDDLATFKAGIKAGAPIIMSGHLDVQAVDPGVAATFSKKVLTDLLRKELGFQGVVVTDGMNMAPAMKAPPGEAAVKALLAGNDLILMPPHVGQAHQGIVDAVKAGTLPRARLVEAVGRILHLKLGFGQAAAPALSTVGTHQQDVAPLAAAAVTVLRGTCGKPLVTGPVRVTASPGRDKARNRLIEALKKSGATVVESGGSVVHLVGYGDTADDLAAGAAVTVHMDVPTLLAKSTSKVLVATYSSSDLSMDGLAAVLTGKAKPIGRSPIEVAGLPRTTCA</sequence>
<dbReference type="RefSeq" id="WP_376808992.1">
    <property type="nucleotide sequence ID" value="NZ_JBHTAC010000035.1"/>
</dbReference>
<dbReference type="PANTHER" id="PTHR30480:SF16">
    <property type="entry name" value="GLYCOSIDE HYDROLASE FAMILY 3 DOMAIN PROTEIN"/>
    <property type="match status" value="1"/>
</dbReference>
<name>A0ABW2H1I0_9ACTN</name>
<organism evidence="5 6">
    <name type="scientific">Catellatospora aurea</name>
    <dbReference type="NCBI Taxonomy" id="1337874"/>
    <lineage>
        <taxon>Bacteria</taxon>
        <taxon>Bacillati</taxon>
        <taxon>Actinomycetota</taxon>
        <taxon>Actinomycetes</taxon>
        <taxon>Micromonosporales</taxon>
        <taxon>Micromonosporaceae</taxon>
        <taxon>Catellatospora</taxon>
    </lineage>
</organism>
<dbReference type="Pfam" id="PF00933">
    <property type="entry name" value="Glyco_hydro_3"/>
    <property type="match status" value="1"/>
</dbReference>
<evidence type="ECO:0000313" key="6">
    <source>
        <dbReference type="Proteomes" id="UP001596392"/>
    </source>
</evidence>
<evidence type="ECO:0000313" key="5">
    <source>
        <dbReference type="EMBL" id="MFC7246137.1"/>
    </source>
</evidence>
<feature type="domain" description="Glycoside hydrolase family 3 N-terminal" evidence="4">
    <location>
        <begin position="116"/>
        <end position="425"/>
    </location>
</feature>
<dbReference type="EC" id="3.2.1.-" evidence="5"/>
<dbReference type="InterPro" id="IPR001764">
    <property type="entry name" value="Glyco_hydro_3_N"/>
</dbReference>
<accession>A0ABW2H1I0</accession>
<dbReference type="EMBL" id="JBHTAC010000035">
    <property type="protein sequence ID" value="MFC7246137.1"/>
    <property type="molecule type" value="Genomic_DNA"/>
</dbReference>
<keyword evidence="6" id="KW-1185">Reference proteome</keyword>
<dbReference type="PANTHER" id="PTHR30480">
    <property type="entry name" value="BETA-HEXOSAMINIDASE-RELATED"/>
    <property type="match status" value="1"/>
</dbReference>
<comment type="caution">
    <text evidence="5">The sequence shown here is derived from an EMBL/GenBank/DDBJ whole genome shotgun (WGS) entry which is preliminary data.</text>
</comment>
<reference evidence="6" key="1">
    <citation type="journal article" date="2019" name="Int. J. Syst. Evol. Microbiol.">
        <title>The Global Catalogue of Microorganisms (GCM) 10K type strain sequencing project: providing services to taxonomists for standard genome sequencing and annotation.</title>
        <authorList>
            <consortium name="The Broad Institute Genomics Platform"/>
            <consortium name="The Broad Institute Genome Sequencing Center for Infectious Disease"/>
            <person name="Wu L."/>
            <person name="Ma J."/>
        </authorList>
    </citation>
    <scope>NUCLEOTIDE SEQUENCE [LARGE SCALE GENOMIC DNA]</scope>
    <source>
        <strain evidence="6">CGMCC 1.9106</strain>
    </source>
</reference>
<dbReference type="GO" id="GO:0016798">
    <property type="term" value="F:hydrolase activity, acting on glycosyl bonds"/>
    <property type="evidence" value="ECO:0007669"/>
    <property type="project" value="UniProtKB-KW"/>
</dbReference>
<dbReference type="InterPro" id="IPR019800">
    <property type="entry name" value="Glyco_hydro_3_AS"/>
</dbReference>
<evidence type="ECO:0000256" key="2">
    <source>
        <dbReference type="ARBA" id="ARBA00022801"/>
    </source>
</evidence>
<protein>
    <submittedName>
        <fullName evidence="5">Glycoside hydrolase family 3 protein</fullName>
        <ecNumber evidence="5">3.2.1.-</ecNumber>
    </submittedName>
</protein>
<evidence type="ECO:0000256" key="1">
    <source>
        <dbReference type="ARBA" id="ARBA00005336"/>
    </source>
</evidence>
<dbReference type="InterPro" id="IPR050226">
    <property type="entry name" value="NagZ_Beta-hexosaminidase"/>
</dbReference>
<dbReference type="InterPro" id="IPR017853">
    <property type="entry name" value="GH"/>
</dbReference>
<comment type="similarity">
    <text evidence="1">Belongs to the glycosyl hydrolase 3 family.</text>
</comment>
<keyword evidence="3 5" id="KW-0326">Glycosidase</keyword>
<gene>
    <name evidence="5" type="ORF">ACFQO7_26990</name>
</gene>
<dbReference type="Gene3D" id="3.20.20.300">
    <property type="entry name" value="Glycoside hydrolase, family 3, N-terminal domain"/>
    <property type="match status" value="1"/>
</dbReference>
<evidence type="ECO:0000256" key="3">
    <source>
        <dbReference type="ARBA" id="ARBA00023295"/>
    </source>
</evidence>
<dbReference type="InterPro" id="IPR036962">
    <property type="entry name" value="Glyco_hydro_3_N_sf"/>
</dbReference>
<dbReference type="SUPFAM" id="SSF51445">
    <property type="entry name" value="(Trans)glycosidases"/>
    <property type="match status" value="1"/>
</dbReference>